<feature type="transmembrane region" description="Helical" evidence="1">
    <location>
        <begin position="500"/>
        <end position="519"/>
    </location>
</feature>
<dbReference type="Pfam" id="PF00650">
    <property type="entry name" value="CRAL_TRIO"/>
    <property type="match status" value="1"/>
</dbReference>
<keyword evidence="4" id="KW-1185">Reference proteome</keyword>
<dbReference type="KEGG" id="ehx:EMIHUDRAFT_116208"/>
<dbReference type="InterPro" id="IPR051064">
    <property type="entry name" value="SEC14/CRAL-TRIO_domain"/>
</dbReference>
<accession>A0A0D3JJR4</accession>
<dbReference type="EnsemblProtists" id="EOD23749">
    <property type="protein sequence ID" value="EOD23749"/>
    <property type="gene ID" value="EMIHUDRAFT_116208"/>
</dbReference>
<dbReference type="InterPro" id="IPR036865">
    <property type="entry name" value="CRAL-TRIO_dom_sf"/>
</dbReference>
<evidence type="ECO:0000313" key="3">
    <source>
        <dbReference type="EnsemblProtists" id="EOD23749"/>
    </source>
</evidence>
<reference evidence="3" key="2">
    <citation type="submission" date="2024-10" db="UniProtKB">
        <authorList>
            <consortium name="EnsemblProtists"/>
        </authorList>
    </citation>
    <scope>IDENTIFICATION</scope>
</reference>
<keyword evidence="1" id="KW-1133">Transmembrane helix</keyword>
<dbReference type="InterPro" id="IPR036273">
    <property type="entry name" value="CRAL/TRIO_N_dom_sf"/>
</dbReference>
<proteinExistence type="predicted"/>
<evidence type="ECO:0000313" key="4">
    <source>
        <dbReference type="Proteomes" id="UP000013827"/>
    </source>
</evidence>
<evidence type="ECO:0000256" key="1">
    <source>
        <dbReference type="SAM" id="Phobius"/>
    </source>
</evidence>
<keyword evidence="1" id="KW-0812">Transmembrane</keyword>
<feature type="transmembrane region" description="Helical" evidence="1">
    <location>
        <begin position="350"/>
        <end position="374"/>
    </location>
</feature>
<feature type="domain" description="CRAL-TRIO" evidence="2">
    <location>
        <begin position="87"/>
        <end position="264"/>
    </location>
</feature>
<dbReference type="Proteomes" id="UP000013827">
    <property type="component" value="Unassembled WGS sequence"/>
</dbReference>
<dbReference type="GO" id="GO:0005737">
    <property type="term" value="C:cytoplasm"/>
    <property type="evidence" value="ECO:0007669"/>
    <property type="project" value="TreeGrafter"/>
</dbReference>
<dbReference type="PANTHER" id="PTHR23324">
    <property type="entry name" value="SEC14 RELATED PROTEIN"/>
    <property type="match status" value="1"/>
</dbReference>
<dbReference type="eggNOG" id="KOG1471">
    <property type="taxonomic scope" value="Eukaryota"/>
</dbReference>
<name>A0A0D3JJR4_EMIH1</name>
<keyword evidence="1" id="KW-0472">Membrane</keyword>
<feature type="transmembrane region" description="Helical" evidence="1">
    <location>
        <begin position="412"/>
        <end position="430"/>
    </location>
</feature>
<dbReference type="SUPFAM" id="SSF52087">
    <property type="entry name" value="CRAL/TRIO domain"/>
    <property type="match status" value="1"/>
</dbReference>
<dbReference type="PROSITE" id="PS50191">
    <property type="entry name" value="CRAL_TRIO"/>
    <property type="match status" value="1"/>
</dbReference>
<feature type="transmembrane region" description="Helical" evidence="1">
    <location>
        <begin position="317"/>
        <end position="338"/>
    </location>
</feature>
<organism evidence="3 4">
    <name type="scientific">Emiliania huxleyi (strain CCMP1516)</name>
    <dbReference type="NCBI Taxonomy" id="280463"/>
    <lineage>
        <taxon>Eukaryota</taxon>
        <taxon>Haptista</taxon>
        <taxon>Haptophyta</taxon>
        <taxon>Prymnesiophyceae</taxon>
        <taxon>Isochrysidales</taxon>
        <taxon>Noelaerhabdaceae</taxon>
        <taxon>Emiliania</taxon>
    </lineage>
</organism>
<dbReference type="RefSeq" id="XP_005776178.1">
    <property type="nucleotide sequence ID" value="XM_005776121.1"/>
</dbReference>
<dbReference type="Gene3D" id="3.40.525.10">
    <property type="entry name" value="CRAL-TRIO lipid binding domain"/>
    <property type="match status" value="1"/>
</dbReference>
<sequence length="629" mass="67576">MGEPAPISLDTLTEQQQEALASARLIAKEAGWKLDEFSEWTLLRFLLKHRWKLSAAEKQIRSTAAWRAEVGADAIRASIAAGLQPRDWPAMDRICPHVLLAFTNLPTDDGDRLTYVDANDVFEVDAFLNCATAAEIFVINLYVLEHASYHNDRRSAATGRLCRWSTHFDARGIGMRHISVRVAWKFRPCLPLADNFYPSLFGFMLTVNAAKAMAVFWSLVSPFVGENAKQVAILDTESSPGALLSRAPASSVPTCYGGSLRRLPVDEVSRLPAPPERFDYGAAYPNELGRWLASGLPAAALPDPARGGGDEMESRKIGLLIALVGMLGATPDAMLLRLENDEGALSSTILIWRYLLVGAIQFAIASSMSGVRGLLRASTLAPKCNFAAALLVTASNLGFVFSLLWVDPAKSLLLISLNSLWAALLGYAVCGDELPARTALAQGGALISLAVVFVPDCYELTPDALDLIPLATGIAMAAYLTLARFVALRLPRSSLELSPALGPLAGLVSRSLASIGFAVAMQRMQPSGHASGSRLTPRFFLFLSLNAAGIALYNTALVLCPRFITGAERRVFFAFGDAPDPFTVYGGALLLLTLLVHEAEGHFPRSLSLPPLPPSLPPSLPSLPPSTLS</sequence>
<feature type="transmembrane region" description="Helical" evidence="1">
    <location>
        <begin position="467"/>
        <end position="488"/>
    </location>
</feature>
<dbReference type="PANTHER" id="PTHR23324:SF83">
    <property type="entry name" value="SEC14-LIKE PROTEIN 2"/>
    <property type="match status" value="1"/>
</dbReference>
<dbReference type="InterPro" id="IPR001251">
    <property type="entry name" value="CRAL-TRIO_dom"/>
</dbReference>
<dbReference type="CDD" id="cd00170">
    <property type="entry name" value="SEC14"/>
    <property type="match status" value="1"/>
</dbReference>
<evidence type="ECO:0000259" key="2">
    <source>
        <dbReference type="PROSITE" id="PS50191"/>
    </source>
</evidence>
<dbReference type="PaxDb" id="2903-EOD23749"/>
<dbReference type="SUPFAM" id="SSF46938">
    <property type="entry name" value="CRAL/TRIO N-terminal domain"/>
    <property type="match status" value="1"/>
</dbReference>
<dbReference type="AlphaFoldDB" id="A0A0D3JJR4"/>
<protein>
    <recommendedName>
        <fullName evidence="2">CRAL-TRIO domain-containing protein</fullName>
    </recommendedName>
</protein>
<dbReference type="HOGENOM" id="CLU_435088_0_0_1"/>
<feature type="transmembrane region" description="Helical" evidence="1">
    <location>
        <begin position="386"/>
        <end position="406"/>
    </location>
</feature>
<dbReference type="GeneID" id="17269292"/>
<reference evidence="4" key="1">
    <citation type="journal article" date="2013" name="Nature">
        <title>Pan genome of the phytoplankton Emiliania underpins its global distribution.</title>
        <authorList>
            <person name="Read B.A."/>
            <person name="Kegel J."/>
            <person name="Klute M.J."/>
            <person name="Kuo A."/>
            <person name="Lefebvre S.C."/>
            <person name="Maumus F."/>
            <person name="Mayer C."/>
            <person name="Miller J."/>
            <person name="Monier A."/>
            <person name="Salamov A."/>
            <person name="Young J."/>
            <person name="Aguilar M."/>
            <person name="Claverie J.M."/>
            <person name="Frickenhaus S."/>
            <person name="Gonzalez K."/>
            <person name="Herman E.K."/>
            <person name="Lin Y.C."/>
            <person name="Napier J."/>
            <person name="Ogata H."/>
            <person name="Sarno A.F."/>
            <person name="Shmutz J."/>
            <person name="Schroeder D."/>
            <person name="de Vargas C."/>
            <person name="Verret F."/>
            <person name="von Dassow P."/>
            <person name="Valentin K."/>
            <person name="Van de Peer Y."/>
            <person name="Wheeler G."/>
            <person name="Dacks J.B."/>
            <person name="Delwiche C.F."/>
            <person name="Dyhrman S.T."/>
            <person name="Glockner G."/>
            <person name="John U."/>
            <person name="Richards T."/>
            <person name="Worden A.Z."/>
            <person name="Zhang X."/>
            <person name="Grigoriev I.V."/>
            <person name="Allen A.E."/>
            <person name="Bidle K."/>
            <person name="Borodovsky M."/>
            <person name="Bowler C."/>
            <person name="Brownlee C."/>
            <person name="Cock J.M."/>
            <person name="Elias M."/>
            <person name="Gladyshev V.N."/>
            <person name="Groth M."/>
            <person name="Guda C."/>
            <person name="Hadaegh A."/>
            <person name="Iglesias-Rodriguez M.D."/>
            <person name="Jenkins J."/>
            <person name="Jones B.M."/>
            <person name="Lawson T."/>
            <person name="Leese F."/>
            <person name="Lindquist E."/>
            <person name="Lobanov A."/>
            <person name="Lomsadze A."/>
            <person name="Malik S.B."/>
            <person name="Marsh M.E."/>
            <person name="Mackinder L."/>
            <person name="Mock T."/>
            <person name="Mueller-Roeber B."/>
            <person name="Pagarete A."/>
            <person name="Parker M."/>
            <person name="Probert I."/>
            <person name="Quesneville H."/>
            <person name="Raines C."/>
            <person name="Rensing S.A."/>
            <person name="Riano-Pachon D.M."/>
            <person name="Richier S."/>
            <person name="Rokitta S."/>
            <person name="Shiraiwa Y."/>
            <person name="Soanes D.M."/>
            <person name="van der Giezen M."/>
            <person name="Wahlund T.M."/>
            <person name="Williams B."/>
            <person name="Wilson W."/>
            <person name="Wolfe G."/>
            <person name="Wurch L.L."/>
        </authorList>
    </citation>
    <scope>NUCLEOTIDE SEQUENCE</scope>
</reference>
<feature type="transmembrane region" description="Helical" evidence="1">
    <location>
        <begin position="539"/>
        <end position="560"/>
    </location>
</feature>